<dbReference type="SUPFAM" id="SSF53098">
    <property type="entry name" value="Ribonuclease H-like"/>
    <property type="match status" value="1"/>
</dbReference>
<dbReference type="PROSITE" id="PS50879">
    <property type="entry name" value="RNASE_H_1"/>
    <property type="match status" value="1"/>
</dbReference>
<dbReference type="InterPro" id="IPR002156">
    <property type="entry name" value="RNaseH_domain"/>
</dbReference>
<evidence type="ECO:0000313" key="3">
    <source>
        <dbReference type="Proteomes" id="UP001054837"/>
    </source>
</evidence>
<dbReference type="AlphaFoldDB" id="A0AAV4QD02"/>
<dbReference type="GO" id="GO:0003676">
    <property type="term" value="F:nucleic acid binding"/>
    <property type="evidence" value="ECO:0007669"/>
    <property type="project" value="InterPro"/>
</dbReference>
<comment type="caution">
    <text evidence="2">The sequence shown here is derived from an EMBL/GenBank/DDBJ whole genome shotgun (WGS) entry which is preliminary data.</text>
</comment>
<protein>
    <recommendedName>
        <fullName evidence="1">RNase H type-1 domain-containing protein</fullName>
    </recommendedName>
</protein>
<evidence type="ECO:0000259" key="1">
    <source>
        <dbReference type="PROSITE" id="PS50879"/>
    </source>
</evidence>
<dbReference type="Proteomes" id="UP001054837">
    <property type="component" value="Unassembled WGS sequence"/>
</dbReference>
<dbReference type="InterPro" id="IPR012337">
    <property type="entry name" value="RNaseH-like_sf"/>
</dbReference>
<proteinExistence type="predicted"/>
<keyword evidence="3" id="KW-1185">Reference proteome</keyword>
<dbReference type="GO" id="GO:0004523">
    <property type="term" value="F:RNA-DNA hybrid ribonuclease activity"/>
    <property type="evidence" value="ECO:0007669"/>
    <property type="project" value="InterPro"/>
</dbReference>
<reference evidence="2 3" key="1">
    <citation type="submission" date="2021-06" db="EMBL/GenBank/DDBJ databases">
        <title>Caerostris darwini draft genome.</title>
        <authorList>
            <person name="Kono N."/>
            <person name="Arakawa K."/>
        </authorList>
    </citation>
    <scope>NUCLEOTIDE SEQUENCE [LARGE SCALE GENOMIC DNA]</scope>
</reference>
<gene>
    <name evidence="2" type="primary">R1A1-elementORF2_614</name>
    <name evidence="2" type="ORF">CDAR_430561</name>
</gene>
<name>A0AAV4QD02_9ARAC</name>
<dbReference type="CDD" id="cd09276">
    <property type="entry name" value="Rnase_HI_RT_non_LTR"/>
    <property type="match status" value="1"/>
</dbReference>
<dbReference type="Gene3D" id="3.30.420.10">
    <property type="entry name" value="Ribonuclease H-like superfamily/Ribonuclease H"/>
    <property type="match status" value="1"/>
</dbReference>
<dbReference type="EMBL" id="BPLQ01004174">
    <property type="protein sequence ID" value="GIY06107.1"/>
    <property type="molecule type" value="Genomic_DNA"/>
</dbReference>
<dbReference type="Pfam" id="PF00075">
    <property type="entry name" value="RNase_H"/>
    <property type="match status" value="1"/>
</dbReference>
<sequence>MLNDNIETHHQYWRLNDEATVFMAEFQATKMAIEFIMDNSIQKVKIISDSRLVLMALNNPANNSPTILQVKDLINDTPSSIKMVWTKAHIGVNGNELADTYAKLGTEKAVIDSYHKFPISFIKKKLAEITKITWQQQWTASNKGREVH</sequence>
<feature type="domain" description="RNase H type-1" evidence="1">
    <location>
        <begin position="1"/>
        <end position="107"/>
    </location>
</feature>
<evidence type="ECO:0000313" key="2">
    <source>
        <dbReference type="EMBL" id="GIY06107.1"/>
    </source>
</evidence>
<dbReference type="InterPro" id="IPR036397">
    <property type="entry name" value="RNaseH_sf"/>
</dbReference>
<organism evidence="2 3">
    <name type="scientific">Caerostris darwini</name>
    <dbReference type="NCBI Taxonomy" id="1538125"/>
    <lineage>
        <taxon>Eukaryota</taxon>
        <taxon>Metazoa</taxon>
        <taxon>Ecdysozoa</taxon>
        <taxon>Arthropoda</taxon>
        <taxon>Chelicerata</taxon>
        <taxon>Arachnida</taxon>
        <taxon>Araneae</taxon>
        <taxon>Araneomorphae</taxon>
        <taxon>Entelegynae</taxon>
        <taxon>Araneoidea</taxon>
        <taxon>Araneidae</taxon>
        <taxon>Caerostris</taxon>
    </lineage>
</organism>
<accession>A0AAV4QD02</accession>